<gene>
    <name evidence="4" type="primary">yheS</name>
    <name evidence="4" type="ORF">CLTHE_17940</name>
</gene>
<dbReference type="OrthoDB" id="9801441at2"/>
<evidence type="ECO:0000256" key="1">
    <source>
        <dbReference type="ARBA" id="ARBA00022741"/>
    </source>
</evidence>
<dbReference type="NCBIfam" id="NF000355">
    <property type="entry name" value="ribo_prot_ABC_F"/>
    <property type="match status" value="1"/>
</dbReference>
<reference evidence="4 5" key="1">
    <citation type="submission" date="2016-02" db="EMBL/GenBank/DDBJ databases">
        <title>Genome sequence of Clostridium thermobutyricum DSM 4928.</title>
        <authorList>
            <person name="Poehlein A."/>
            <person name="Daniel R."/>
        </authorList>
    </citation>
    <scope>NUCLEOTIDE SEQUENCE [LARGE SCALE GENOMIC DNA]</scope>
    <source>
        <strain evidence="4 5">DSM 4928</strain>
    </source>
</reference>
<organism evidence="4 5">
    <name type="scientific">Clostridium thermobutyricum DSM 4928</name>
    <dbReference type="NCBI Taxonomy" id="1121339"/>
    <lineage>
        <taxon>Bacteria</taxon>
        <taxon>Bacillati</taxon>
        <taxon>Bacillota</taxon>
        <taxon>Clostridia</taxon>
        <taxon>Eubacteriales</taxon>
        <taxon>Clostridiaceae</taxon>
        <taxon>Clostridium</taxon>
    </lineage>
</organism>
<feature type="domain" description="ABC transporter" evidence="3">
    <location>
        <begin position="306"/>
        <end position="489"/>
    </location>
</feature>
<evidence type="ECO:0000313" key="4">
    <source>
        <dbReference type="EMBL" id="OPX47535.1"/>
    </source>
</evidence>
<dbReference type="GO" id="GO:0005524">
    <property type="term" value="F:ATP binding"/>
    <property type="evidence" value="ECO:0007669"/>
    <property type="project" value="UniProtKB-KW"/>
</dbReference>
<feature type="domain" description="ABC transporter" evidence="3">
    <location>
        <begin position="4"/>
        <end position="213"/>
    </location>
</feature>
<dbReference type="Proteomes" id="UP000191448">
    <property type="component" value="Unassembled WGS sequence"/>
</dbReference>
<dbReference type="RefSeq" id="WP_080022991.1">
    <property type="nucleotide sequence ID" value="NZ_LTAY01000045.1"/>
</dbReference>
<dbReference type="InterPro" id="IPR003593">
    <property type="entry name" value="AAA+_ATPase"/>
</dbReference>
<dbReference type="PANTHER" id="PTHR42855:SF2">
    <property type="entry name" value="DRUG RESISTANCE ABC TRANSPORTER,ATP-BINDING PROTEIN"/>
    <property type="match status" value="1"/>
</dbReference>
<dbReference type="Pfam" id="PF00005">
    <property type="entry name" value="ABC_tran"/>
    <property type="match status" value="2"/>
</dbReference>
<sequence length="489" mass="57007">MGIIKVNNLTFGYEGGSDDLFKEVSFQIDTKWKLGLIGRNGRGKTTLMKLLKGELEYRGSITKTVEIDYFPFEVKNKEYLTIDVVEEISDNFELWKLNKEMTFLDLDKEVLYRPFNTLSNGEQTKILLAILFLRENNFILIDEPTNHLDIEARIKVNEYLNKKSGFILISHDRDFLDNCVDHIMSINKADIDIQKGNYTSWHENKLKLDNFEINKNEKLKKDIKKLEKAAKRTSNWSDKVENTKIGQGPCDRGAIGHKAAKMMKRSKAIDERVNRVIEEKKGLLKNIENKETLKISADNYHKEKLIEVRNVSIKYYDKEIFEKISFEVNKGDRICIIGKNGVGKSSLIKAILGKNIDYTGEIFIEKNIKISYINQEIELKKEKLDEYAQRKGIDQTMLKTILRKLGFEREKFDEYMCNFSDGQKKKVELARSLCTKAHIYVWDEPFNYLDIISREQLEELINESNATFIFVEHDIRFIENVGSKKIILS</sequence>
<keyword evidence="1" id="KW-0547">Nucleotide-binding</keyword>
<evidence type="ECO:0000256" key="2">
    <source>
        <dbReference type="ARBA" id="ARBA00022840"/>
    </source>
</evidence>
<dbReference type="AlphaFoldDB" id="A0A1V4SWC6"/>
<protein>
    <submittedName>
        <fullName evidence="4">Putative ABC transporter ATP-binding protein YheS</fullName>
    </submittedName>
</protein>
<dbReference type="Gene3D" id="3.40.50.300">
    <property type="entry name" value="P-loop containing nucleotide triphosphate hydrolases"/>
    <property type="match status" value="2"/>
</dbReference>
<dbReference type="CDD" id="cd03221">
    <property type="entry name" value="ABCF_EF-3"/>
    <property type="match status" value="2"/>
</dbReference>
<dbReference type="InterPro" id="IPR027417">
    <property type="entry name" value="P-loop_NTPase"/>
</dbReference>
<dbReference type="InterPro" id="IPR003439">
    <property type="entry name" value="ABC_transporter-like_ATP-bd"/>
</dbReference>
<dbReference type="PANTHER" id="PTHR42855">
    <property type="entry name" value="ABC TRANSPORTER ATP-BINDING SUBUNIT"/>
    <property type="match status" value="1"/>
</dbReference>
<name>A0A1V4SWC6_9CLOT</name>
<accession>A0A1V4SWC6</accession>
<dbReference type="SMART" id="SM00382">
    <property type="entry name" value="AAA"/>
    <property type="match status" value="2"/>
</dbReference>
<dbReference type="InterPro" id="IPR051309">
    <property type="entry name" value="ABCF_ATPase"/>
</dbReference>
<evidence type="ECO:0000259" key="3">
    <source>
        <dbReference type="PROSITE" id="PS50893"/>
    </source>
</evidence>
<dbReference type="PROSITE" id="PS50893">
    <property type="entry name" value="ABC_TRANSPORTER_2"/>
    <property type="match status" value="2"/>
</dbReference>
<proteinExistence type="predicted"/>
<comment type="caution">
    <text evidence="4">The sequence shown here is derived from an EMBL/GenBank/DDBJ whole genome shotgun (WGS) entry which is preliminary data.</text>
</comment>
<evidence type="ECO:0000313" key="5">
    <source>
        <dbReference type="Proteomes" id="UP000191448"/>
    </source>
</evidence>
<keyword evidence="2 4" id="KW-0067">ATP-binding</keyword>
<dbReference type="EMBL" id="LTAY01000045">
    <property type="protein sequence ID" value="OPX47535.1"/>
    <property type="molecule type" value="Genomic_DNA"/>
</dbReference>
<dbReference type="GO" id="GO:0016887">
    <property type="term" value="F:ATP hydrolysis activity"/>
    <property type="evidence" value="ECO:0007669"/>
    <property type="project" value="InterPro"/>
</dbReference>
<dbReference type="SUPFAM" id="SSF52540">
    <property type="entry name" value="P-loop containing nucleoside triphosphate hydrolases"/>
    <property type="match status" value="2"/>
</dbReference>